<sequence>MLAPTAFRSLSASLRASSAGLVRSSFFAAIALVTLAACGATTRTETQGTGGEGGETWSAGPGVGGAGAGGAGGAGGTGAGGSGVGAGPSELQSLEHIDVGDIALNSLQPFEVPDRALGLTVVVGTANVNDVVGINRLRPPSGESVIFNYAMPNKSTLAFANYGWVGGGSPQSDAANAWPMQQGQWRIALGDDDGSVTSAHVDVWIRRTKDGLFHGGVVDVNVFLAPNSTTQNYVNQVLSDMFVDYAGLGLGKVTFLPLDASFTSVDNYDEYRNLLASSAGAGDAPALNLFVIGSFGSEFGQAIGVAGGIPGSTTLHGTTMSGVAYMPSGNPEYDATVLRHEVGHLSGLFHTTEFSIEETDPLSDTVECPTSVMQSNPDNCPDVTNTMFPIAYGATDLTEAQKRVLHGSALYRGILEEGGQPAPPLPPSSKKVAAPPSPLAPEPPFALAATRRPNKPLPAKPGALERVLGAVWCAHGKGDYEALAIRIAGATAPSKLRALVIDETASELIRARALGAYVRVAQGGERARAITLAETLATQENASTDLRVSALRSLARFAPSQARQSAVTAAQSGDPVVRSVAWSLRGK</sequence>
<evidence type="ECO:0000313" key="4">
    <source>
        <dbReference type="Proteomes" id="UP001151081"/>
    </source>
</evidence>
<dbReference type="AlphaFoldDB" id="A0A9X3XBY0"/>
<dbReference type="InterPro" id="IPR024079">
    <property type="entry name" value="MetalloPept_cat_dom_sf"/>
</dbReference>
<dbReference type="Gene3D" id="3.40.390.10">
    <property type="entry name" value="Collagenase (Catalytic Domain)"/>
    <property type="match status" value="1"/>
</dbReference>
<reference evidence="3 4" key="1">
    <citation type="submission" date="2021-04" db="EMBL/GenBank/DDBJ databases">
        <title>Genome analysis of Polyangium sp.</title>
        <authorList>
            <person name="Li Y."/>
            <person name="Wang J."/>
        </authorList>
    </citation>
    <scope>NUCLEOTIDE SEQUENCE [LARGE SCALE GENOMIC DNA]</scope>
    <source>
        <strain evidence="3 4">SDU14</strain>
    </source>
</reference>
<keyword evidence="4" id="KW-1185">Reference proteome</keyword>
<dbReference type="EMBL" id="JAGTJJ010000039">
    <property type="protein sequence ID" value="MDC3986440.1"/>
    <property type="molecule type" value="Genomic_DNA"/>
</dbReference>
<feature type="region of interest" description="Disordered" evidence="1">
    <location>
        <begin position="43"/>
        <end position="87"/>
    </location>
</feature>
<proteinExistence type="predicted"/>
<feature type="chain" id="PRO_5040872797" description="Peptidase M43 pregnancy-associated plasma-A domain-containing protein" evidence="2">
    <location>
        <begin position="37"/>
        <end position="587"/>
    </location>
</feature>
<feature type="compositionally biased region" description="Gly residues" evidence="1">
    <location>
        <begin position="61"/>
        <end position="86"/>
    </location>
</feature>
<dbReference type="RefSeq" id="WP_272426988.1">
    <property type="nucleotide sequence ID" value="NZ_JAGTJJ010000039.1"/>
</dbReference>
<feature type="region of interest" description="Disordered" evidence="1">
    <location>
        <begin position="416"/>
        <end position="443"/>
    </location>
</feature>
<name>A0A9X3XBY0_9BACT</name>
<dbReference type="Proteomes" id="UP001151081">
    <property type="component" value="Unassembled WGS sequence"/>
</dbReference>
<accession>A0A9X3XBY0</accession>
<protein>
    <recommendedName>
        <fullName evidence="5">Peptidase M43 pregnancy-associated plasma-A domain-containing protein</fullName>
    </recommendedName>
</protein>
<dbReference type="GO" id="GO:0008237">
    <property type="term" value="F:metallopeptidase activity"/>
    <property type="evidence" value="ECO:0007669"/>
    <property type="project" value="InterPro"/>
</dbReference>
<organism evidence="3 4">
    <name type="scientific">Polyangium jinanense</name>
    <dbReference type="NCBI Taxonomy" id="2829994"/>
    <lineage>
        <taxon>Bacteria</taxon>
        <taxon>Pseudomonadati</taxon>
        <taxon>Myxococcota</taxon>
        <taxon>Polyangia</taxon>
        <taxon>Polyangiales</taxon>
        <taxon>Polyangiaceae</taxon>
        <taxon>Polyangium</taxon>
    </lineage>
</organism>
<keyword evidence="2" id="KW-0732">Signal</keyword>
<feature type="signal peptide" evidence="2">
    <location>
        <begin position="1"/>
        <end position="36"/>
    </location>
</feature>
<evidence type="ECO:0000313" key="3">
    <source>
        <dbReference type="EMBL" id="MDC3986440.1"/>
    </source>
</evidence>
<comment type="caution">
    <text evidence="3">The sequence shown here is derived from an EMBL/GenBank/DDBJ whole genome shotgun (WGS) entry which is preliminary data.</text>
</comment>
<dbReference type="SUPFAM" id="SSF55486">
    <property type="entry name" value="Metalloproteases ('zincins'), catalytic domain"/>
    <property type="match status" value="1"/>
</dbReference>
<evidence type="ECO:0000256" key="1">
    <source>
        <dbReference type="SAM" id="MobiDB-lite"/>
    </source>
</evidence>
<evidence type="ECO:0008006" key="5">
    <source>
        <dbReference type="Google" id="ProtNLM"/>
    </source>
</evidence>
<gene>
    <name evidence="3" type="ORF">KEG57_38545</name>
</gene>
<evidence type="ECO:0000256" key="2">
    <source>
        <dbReference type="SAM" id="SignalP"/>
    </source>
</evidence>